<dbReference type="PIRSF" id="PIRSF009415">
    <property type="entry name" value="Hum_TFIIA_gamma"/>
    <property type="match status" value="1"/>
</dbReference>
<dbReference type="InterPro" id="IPR003194">
    <property type="entry name" value="TFIIA_gsu"/>
</dbReference>
<dbReference type="SUPFAM" id="SSF50784">
    <property type="entry name" value="Transcription factor IIA (TFIIA), beta-barrel domain"/>
    <property type="match status" value="1"/>
</dbReference>
<evidence type="ECO:0000256" key="3">
    <source>
        <dbReference type="ARBA" id="ARBA00019928"/>
    </source>
</evidence>
<evidence type="ECO:0000256" key="4">
    <source>
        <dbReference type="ARBA" id="ARBA00023015"/>
    </source>
</evidence>
<evidence type="ECO:0000313" key="12">
    <source>
        <dbReference type="Proteomes" id="UP001222325"/>
    </source>
</evidence>
<comment type="function">
    <text evidence="7">TFIIA is a component of the transcription machinery of RNA polymerase II and plays an important role in transcriptional activation. TFIIA in a complex with TBP mediates transcriptional activity.</text>
</comment>
<keyword evidence="6 8" id="KW-0539">Nucleus</keyword>
<dbReference type="InterPro" id="IPR009088">
    <property type="entry name" value="TFIIA_b-brl"/>
</dbReference>
<evidence type="ECO:0000256" key="5">
    <source>
        <dbReference type="ARBA" id="ARBA00023163"/>
    </source>
</evidence>
<dbReference type="AlphaFoldDB" id="A0AAD6TVQ5"/>
<accession>A0AAD6TVQ5</accession>
<keyword evidence="5 8" id="KW-0804">Transcription</keyword>
<sequence>MSAAHSEVYRRSTLGIALLDSLDDCVRDSIIPEDLACLVLAAFDKAMAAALMARVRARATVKGHLHTYRLCEDVWSFHLTDATFKMDGRQTVSTRKIKIVAMRSIIAGEPEVKTPETSPMKRY</sequence>
<dbReference type="EMBL" id="JARJCN010000061">
    <property type="protein sequence ID" value="KAJ7079265.1"/>
    <property type="molecule type" value="Genomic_DNA"/>
</dbReference>
<dbReference type="CDD" id="cd10014">
    <property type="entry name" value="TFIIA_gamma_C"/>
    <property type="match status" value="1"/>
</dbReference>
<comment type="subcellular location">
    <subcellularLocation>
        <location evidence="1 8">Nucleus</location>
    </subcellularLocation>
</comment>
<dbReference type="GO" id="GO:0006367">
    <property type="term" value="P:transcription initiation at RNA polymerase II promoter"/>
    <property type="evidence" value="ECO:0007669"/>
    <property type="project" value="InterPro"/>
</dbReference>
<dbReference type="InterPro" id="IPR015871">
    <property type="entry name" value="TFIIA_gsu_C"/>
</dbReference>
<evidence type="ECO:0000256" key="8">
    <source>
        <dbReference type="PIRNR" id="PIRNR009415"/>
    </source>
</evidence>
<evidence type="ECO:0000256" key="6">
    <source>
        <dbReference type="ARBA" id="ARBA00023242"/>
    </source>
</evidence>
<feature type="domain" description="Transcription initiation factor IIA gamma subunit N-terminal" evidence="9">
    <location>
        <begin position="7"/>
        <end position="51"/>
    </location>
</feature>
<dbReference type="InterPro" id="IPR009083">
    <property type="entry name" value="TFIIA_a-hlx"/>
</dbReference>
<dbReference type="GO" id="GO:0005672">
    <property type="term" value="C:transcription factor TFIIA complex"/>
    <property type="evidence" value="ECO:0007669"/>
    <property type="project" value="InterPro"/>
</dbReference>
<name>A0AAD6TVQ5_9AGAR</name>
<dbReference type="Proteomes" id="UP001222325">
    <property type="component" value="Unassembled WGS sequence"/>
</dbReference>
<evidence type="ECO:0000256" key="2">
    <source>
        <dbReference type="ARBA" id="ARBA00007675"/>
    </source>
</evidence>
<proteinExistence type="inferred from homology"/>
<dbReference type="Gene3D" id="1.10.287.190">
    <property type="entry name" value="Transcription factor IIA gamma subunit, alpha-helical domain"/>
    <property type="match status" value="1"/>
</dbReference>
<dbReference type="SUPFAM" id="SSF47396">
    <property type="entry name" value="Transcription factor IIA (TFIIA), alpha-helical domain"/>
    <property type="match status" value="1"/>
</dbReference>
<evidence type="ECO:0000259" key="9">
    <source>
        <dbReference type="Pfam" id="PF02268"/>
    </source>
</evidence>
<dbReference type="PANTHER" id="PTHR10966">
    <property type="entry name" value="TRANSCRIPTION INITIATION FACTOR IIA SUBUNIT 2"/>
    <property type="match status" value="1"/>
</dbReference>
<keyword evidence="12" id="KW-1185">Reference proteome</keyword>
<dbReference type="Pfam" id="PF02751">
    <property type="entry name" value="TFIIA_gamma_C"/>
    <property type="match status" value="1"/>
</dbReference>
<dbReference type="Gene3D" id="2.30.18.10">
    <property type="entry name" value="Transcription factor IIA (TFIIA), beta-barrel domain"/>
    <property type="match status" value="1"/>
</dbReference>
<evidence type="ECO:0000256" key="7">
    <source>
        <dbReference type="ARBA" id="ARBA00024733"/>
    </source>
</evidence>
<keyword evidence="4 8" id="KW-0805">Transcription regulation</keyword>
<evidence type="ECO:0000313" key="11">
    <source>
        <dbReference type="EMBL" id="KAJ7079265.1"/>
    </source>
</evidence>
<dbReference type="InterPro" id="IPR015872">
    <property type="entry name" value="TFIIA_gsu_N"/>
</dbReference>
<protein>
    <recommendedName>
        <fullName evidence="3 8">Transcription initiation factor IIA subunit 2</fullName>
    </recommendedName>
</protein>
<evidence type="ECO:0000256" key="1">
    <source>
        <dbReference type="ARBA" id="ARBA00004123"/>
    </source>
</evidence>
<gene>
    <name evidence="11" type="ORF">B0H15DRAFT_858845</name>
</gene>
<dbReference type="Pfam" id="PF02268">
    <property type="entry name" value="TFIIA_gamma_N"/>
    <property type="match status" value="1"/>
</dbReference>
<organism evidence="11 12">
    <name type="scientific">Mycena belliarum</name>
    <dbReference type="NCBI Taxonomy" id="1033014"/>
    <lineage>
        <taxon>Eukaryota</taxon>
        <taxon>Fungi</taxon>
        <taxon>Dikarya</taxon>
        <taxon>Basidiomycota</taxon>
        <taxon>Agaricomycotina</taxon>
        <taxon>Agaricomycetes</taxon>
        <taxon>Agaricomycetidae</taxon>
        <taxon>Agaricales</taxon>
        <taxon>Marasmiineae</taxon>
        <taxon>Mycenaceae</taxon>
        <taxon>Mycena</taxon>
    </lineage>
</organism>
<feature type="domain" description="Transcription initiation factor IIA gamma subunit C-terminal" evidence="10">
    <location>
        <begin position="62"/>
        <end position="102"/>
    </location>
</feature>
<evidence type="ECO:0000259" key="10">
    <source>
        <dbReference type="Pfam" id="PF02751"/>
    </source>
</evidence>
<comment type="caution">
    <text evidence="11">The sequence shown here is derived from an EMBL/GenBank/DDBJ whole genome shotgun (WGS) entry which is preliminary data.</text>
</comment>
<reference evidence="11" key="1">
    <citation type="submission" date="2023-03" db="EMBL/GenBank/DDBJ databases">
        <title>Massive genome expansion in bonnet fungi (Mycena s.s.) driven by repeated elements and novel gene families across ecological guilds.</title>
        <authorList>
            <consortium name="Lawrence Berkeley National Laboratory"/>
            <person name="Harder C.B."/>
            <person name="Miyauchi S."/>
            <person name="Viragh M."/>
            <person name="Kuo A."/>
            <person name="Thoen E."/>
            <person name="Andreopoulos B."/>
            <person name="Lu D."/>
            <person name="Skrede I."/>
            <person name="Drula E."/>
            <person name="Henrissat B."/>
            <person name="Morin E."/>
            <person name="Kohler A."/>
            <person name="Barry K."/>
            <person name="LaButti K."/>
            <person name="Morin E."/>
            <person name="Salamov A."/>
            <person name="Lipzen A."/>
            <person name="Mereny Z."/>
            <person name="Hegedus B."/>
            <person name="Baldrian P."/>
            <person name="Stursova M."/>
            <person name="Weitz H."/>
            <person name="Taylor A."/>
            <person name="Grigoriev I.V."/>
            <person name="Nagy L.G."/>
            <person name="Martin F."/>
            <person name="Kauserud H."/>
        </authorList>
    </citation>
    <scope>NUCLEOTIDE SEQUENCE</scope>
    <source>
        <strain evidence="11">CBHHK173m</strain>
    </source>
</reference>
<comment type="similarity">
    <text evidence="2 8">Belongs to the TFIIA subunit 2 family.</text>
</comment>